<evidence type="ECO:0000256" key="3">
    <source>
        <dbReference type="ARBA" id="ARBA00022737"/>
    </source>
</evidence>
<evidence type="ECO:0000256" key="5">
    <source>
        <dbReference type="ARBA" id="ARBA00022833"/>
    </source>
</evidence>
<sequence length="169" mass="18966">MVTFNCEVCNATVPKKNTEKHYYRCSNAYYTCIDCNVTFDDGVSYKAHTQCISEDERYQGALYKGKKQKGKVQQKPPQHQQQKQEEKPQNNEKITPKIAPAPKIEGKKTESSGTDSEGKAANASGISLVSKKGSSLYKILKSVKNKDEKKDLLKKLVVDGEGRLIYKVK</sequence>
<dbReference type="PROSITE" id="PS51804">
    <property type="entry name" value="ZF_C2HC_LYAR"/>
    <property type="match status" value="2"/>
</dbReference>
<keyword evidence="2" id="KW-0479">Metal-binding</keyword>
<dbReference type="GO" id="GO:0006364">
    <property type="term" value="P:rRNA processing"/>
    <property type="evidence" value="ECO:0007669"/>
    <property type="project" value="TreeGrafter"/>
</dbReference>
<keyword evidence="12" id="KW-1185">Reference proteome</keyword>
<keyword evidence="4 8" id="KW-0863">Zinc-finger</keyword>
<dbReference type="PANTHER" id="PTHR13100">
    <property type="entry name" value="CELL GROWTH-REGULATING NUCLEOLAR PROTEIN LYAR"/>
    <property type="match status" value="1"/>
</dbReference>
<keyword evidence="5" id="KW-0862">Zinc</keyword>
<feature type="domain" description="Zinc finger C2H2 LYAR-type" evidence="10">
    <location>
        <begin position="30"/>
        <end position="58"/>
    </location>
</feature>
<dbReference type="HOGENOM" id="CLU_098018_0_0_1"/>
<dbReference type="GO" id="GO:0003677">
    <property type="term" value="F:DNA binding"/>
    <property type="evidence" value="ECO:0007669"/>
    <property type="project" value="InterPro"/>
</dbReference>
<organism evidence="11 12">
    <name type="scientific">Lachancea lanzarotensis</name>
    <dbReference type="NCBI Taxonomy" id="1245769"/>
    <lineage>
        <taxon>Eukaryota</taxon>
        <taxon>Fungi</taxon>
        <taxon>Dikarya</taxon>
        <taxon>Ascomycota</taxon>
        <taxon>Saccharomycotina</taxon>
        <taxon>Saccharomycetes</taxon>
        <taxon>Saccharomycetales</taxon>
        <taxon>Saccharomycetaceae</taxon>
        <taxon>Lachancea</taxon>
    </lineage>
</organism>
<proteinExistence type="inferred from homology"/>
<evidence type="ECO:0000256" key="1">
    <source>
        <dbReference type="ARBA" id="ARBA00004123"/>
    </source>
</evidence>
<dbReference type="Gene3D" id="3.30.1490.490">
    <property type="match status" value="1"/>
</dbReference>
<evidence type="ECO:0000256" key="6">
    <source>
        <dbReference type="ARBA" id="ARBA00023242"/>
    </source>
</evidence>
<dbReference type="STRING" id="1245769.A0A0C7N6R0"/>
<evidence type="ECO:0000313" key="12">
    <source>
        <dbReference type="Proteomes" id="UP000054304"/>
    </source>
</evidence>
<evidence type="ECO:0000313" key="11">
    <source>
        <dbReference type="EMBL" id="CEP61088.1"/>
    </source>
</evidence>
<dbReference type="SUPFAM" id="SSF57667">
    <property type="entry name" value="beta-beta-alpha zinc fingers"/>
    <property type="match status" value="2"/>
</dbReference>
<dbReference type="EMBL" id="LN736361">
    <property type="protein sequence ID" value="CEP61088.1"/>
    <property type="molecule type" value="Genomic_DNA"/>
</dbReference>
<name>A0A0C7N6R0_9SACH</name>
<dbReference type="Pfam" id="PF08790">
    <property type="entry name" value="zf-LYAR"/>
    <property type="match status" value="1"/>
</dbReference>
<dbReference type="PANTHER" id="PTHR13100:SF10">
    <property type="entry name" value="CELL GROWTH-REGULATING NUCLEOLAR PROTEIN"/>
    <property type="match status" value="1"/>
</dbReference>
<reference evidence="11 12" key="1">
    <citation type="submission" date="2014-12" db="EMBL/GenBank/DDBJ databases">
        <authorList>
            <person name="Neuveglise Cecile"/>
        </authorList>
    </citation>
    <scope>NUCLEOTIDE SEQUENCE [LARGE SCALE GENOMIC DNA]</scope>
    <source>
        <strain evidence="11 12">CBS 12615</strain>
    </source>
</reference>
<dbReference type="GO" id="GO:0008270">
    <property type="term" value="F:zinc ion binding"/>
    <property type="evidence" value="ECO:0007669"/>
    <property type="project" value="UniProtKB-KW"/>
</dbReference>
<evidence type="ECO:0000256" key="2">
    <source>
        <dbReference type="ARBA" id="ARBA00022723"/>
    </source>
</evidence>
<dbReference type="OrthoDB" id="21474at2759"/>
<dbReference type="InterPro" id="IPR014898">
    <property type="entry name" value="Znf_C2H2_LYAR"/>
</dbReference>
<dbReference type="GO" id="GO:0005730">
    <property type="term" value="C:nucleolus"/>
    <property type="evidence" value="ECO:0007669"/>
    <property type="project" value="TreeGrafter"/>
</dbReference>
<comment type="subcellular location">
    <subcellularLocation>
        <location evidence="1">Nucleus</location>
    </subcellularLocation>
</comment>
<gene>
    <name evidence="11" type="ORF">LALA0_S02e06458g</name>
</gene>
<feature type="region of interest" description="Disordered" evidence="9">
    <location>
        <begin position="63"/>
        <end position="125"/>
    </location>
</feature>
<evidence type="ECO:0000256" key="4">
    <source>
        <dbReference type="ARBA" id="ARBA00022771"/>
    </source>
</evidence>
<keyword evidence="6" id="KW-0539">Nucleus</keyword>
<dbReference type="FunFam" id="3.30.1490.490:FF:000001">
    <property type="entry name" value="cell growth-regulating nucleolar protein-like"/>
    <property type="match status" value="1"/>
</dbReference>
<dbReference type="InterPro" id="IPR039999">
    <property type="entry name" value="LYAR"/>
</dbReference>
<keyword evidence="3" id="KW-0677">Repeat</keyword>
<dbReference type="RefSeq" id="XP_022627324.1">
    <property type="nucleotide sequence ID" value="XM_022773839.1"/>
</dbReference>
<dbReference type="AlphaFoldDB" id="A0A0C7N6R0"/>
<dbReference type="GeneID" id="34684502"/>
<evidence type="ECO:0000259" key="10">
    <source>
        <dbReference type="Pfam" id="PF08790"/>
    </source>
</evidence>
<dbReference type="Proteomes" id="UP000054304">
    <property type="component" value="Unassembled WGS sequence"/>
</dbReference>
<dbReference type="InterPro" id="IPR036236">
    <property type="entry name" value="Znf_C2H2_sf"/>
</dbReference>
<dbReference type="GO" id="GO:0000122">
    <property type="term" value="P:negative regulation of transcription by RNA polymerase II"/>
    <property type="evidence" value="ECO:0007669"/>
    <property type="project" value="TreeGrafter"/>
</dbReference>
<evidence type="ECO:0000256" key="9">
    <source>
        <dbReference type="SAM" id="MobiDB-lite"/>
    </source>
</evidence>
<protein>
    <submittedName>
        <fullName evidence="11">LALA0S02e06458g1_1</fullName>
    </submittedName>
</protein>
<accession>A0A0C7N6R0</accession>
<evidence type="ECO:0000256" key="7">
    <source>
        <dbReference type="ARBA" id="ARBA00061084"/>
    </source>
</evidence>
<evidence type="ECO:0000256" key="8">
    <source>
        <dbReference type="PROSITE-ProRule" id="PRU01145"/>
    </source>
</evidence>
<comment type="similarity">
    <text evidence="7">Belongs to the UPF0743 family.</text>
</comment>